<dbReference type="AlphaFoldDB" id="A0A1X2Z8Z2"/>
<accession>A0A1X2Z8Z2</accession>
<comment type="caution">
    <text evidence="1">The sequence shown here is derived from an EMBL/GenBank/DDBJ whole genome shotgun (WGS) entry which is preliminary data.</text>
</comment>
<evidence type="ECO:0000313" key="1">
    <source>
        <dbReference type="EMBL" id="OSG90869.1"/>
    </source>
</evidence>
<organism evidence="1 2">
    <name type="scientific">Bifidobacterium adolescentis</name>
    <dbReference type="NCBI Taxonomy" id="1680"/>
    <lineage>
        <taxon>Bacteria</taxon>
        <taxon>Bacillati</taxon>
        <taxon>Actinomycetota</taxon>
        <taxon>Actinomycetes</taxon>
        <taxon>Bifidobacteriales</taxon>
        <taxon>Bifidobacteriaceae</taxon>
        <taxon>Bifidobacterium</taxon>
    </lineage>
</organism>
<name>A0A1X2Z8Z2_BIFAD</name>
<sequence>MTPREYWERLRRSFNDEYVEEVEKRQGKEDNHDAEPVD</sequence>
<dbReference type="Proteomes" id="UP000193664">
    <property type="component" value="Unassembled WGS sequence"/>
</dbReference>
<dbReference type="EMBL" id="LNKF01000014">
    <property type="protein sequence ID" value="OSG90869.1"/>
    <property type="molecule type" value="Genomic_DNA"/>
</dbReference>
<proteinExistence type="predicted"/>
<reference evidence="1 2" key="1">
    <citation type="journal article" date="2016" name="Sci. Rep.">
        <title>Evaluation of genetic diversity among strains of the human gut commensal Bifidobacterium adolescentis.</title>
        <authorList>
            <person name="Duranti S."/>
            <person name="Milani C."/>
            <person name="Lugli G.A."/>
            <person name="Mancabelli L."/>
            <person name="Turroni F."/>
            <person name="Ferrario C."/>
            <person name="Mangifesta M."/>
            <person name="Viappiani A."/>
            <person name="Sanchez B."/>
            <person name="Margolles A."/>
            <person name="van Sinderen D."/>
            <person name="Ventura M."/>
        </authorList>
    </citation>
    <scope>NUCLEOTIDE SEQUENCE [LARGE SCALE GENOMIC DNA]</scope>
    <source>
        <strain evidence="1 2">AD2-8</strain>
    </source>
</reference>
<gene>
    <name evidence="1" type="ORF">AD0028_1858</name>
</gene>
<protein>
    <submittedName>
        <fullName evidence="1">Uncharacterized protein</fullName>
    </submittedName>
</protein>
<evidence type="ECO:0000313" key="2">
    <source>
        <dbReference type="Proteomes" id="UP000193664"/>
    </source>
</evidence>